<dbReference type="EMBL" id="FOGG01000015">
    <property type="protein sequence ID" value="SER73212.1"/>
    <property type="molecule type" value="Genomic_DNA"/>
</dbReference>
<keyword evidence="2" id="KW-1185">Reference proteome</keyword>
<proteinExistence type="predicted"/>
<evidence type="ECO:0000313" key="2">
    <source>
        <dbReference type="Proteomes" id="UP000199572"/>
    </source>
</evidence>
<dbReference type="Proteomes" id="UP000199572">
    <property type="component" value="Unassembled WGS sequence"/>
</dbReference>
<gene>
    <name evidence="1" type="ORF">SAMN04488023_1151</name>
</gene>
<dbReference type="AlphaFoldDB" id="A0A1H9RKB7"/>
<evidence type="ECO:0000313" key="1">
    <source>
        <dbReference type="EMBL" id="SER73212.1"/>
    </source>
</evidence>
<protein>
    <submittedName>
        <fullName evidence="1">Uncharacterized protein</fullName>
    </submittedName>
</protein>
<accession>A0A1H9RKB7</accession>
<dbReference type="OrthoDB" id="773376at2"/>
<sequence>MHGIDRNNHEYLKSILSKLECFLETNKCDEMTQEEALNAFNDLNEVKASRLRLQALYVEYLSKLSDIEMHIQVYQETFQDIRNNLVKAKLKEMRKQ</sequence>
<name>A0A1H9RKB7_9SPHI</name>
<reference evidence="1 2" key="1">
    <citation type="submission" date="2016-10" db="EMBL/GenBank/DDBJ databases">
        <authorList>
            <person name="de Groot N.N."/>
        </authorList>
    </citation>
    <scope>NUCLEOTIDE SEQUENCE [LARGE SCALE GENOMIC DNA]</scope>
    <source>
        <strain evidence="1 2">DSM 18610</strain>
    </source>
</reference>
<dbReference type="RefSeq" id="WP_139180184.1">
    <property type="nucleotide sequence ID" value="NZ_FOGG01000015.1"/>
</dbReference>
<organism evidence="1 2">
    <name type="scientific">Pedobacter rhizosphaerae</name>
    <dbReference type="NCBI Taxonomy" id="390241"/>
    <lineage>
        <taxon>Bacteria</taxon>
        <taxon>Pseudomonadati</taxon>
        <taxon>Bacteroidota</taxon>
        <taxon>Sphingobacteriia</taxon>
        <taxon>Sphingobacteriales</taxon>
        <taxon>Sphingobacteriaceae</taxon>
        <taxon>Pedobacter</taxon>
    </lineage>
</organism>